<evidence type="ECO:0000256" key="7">
    <source>
        <dbReference type="PROSITE-ProRule" id="PRU01016"/>
    </source>
</evidence>
<dbReference type="PANTHER" id="PTHR46098">
    <property type="entry name" value="TRNA (CYTOSINE(38)-C(5))-METHYLTRANSFERASE"/>
    <property type="match status" value="1"/>
</dbReference>
<dbReference type="EC" id="2.1.1.37" evidence="1"/>
<dbReference type="PROSITE" id="PS51679">
    <property type="entry name" value="SAM_MT_C5"/>
    <property type="match status" value="1"/>
</dbReference>
<feature type="compositionally biased region" description="Basic and acidic residues" evidence="8">
    <location>
        <begin position="274"/>
        <end position="295"/>
    </location>
</feature>
<feature type="active site" evidence="7">
    <location>
        <position position="76"/>
    </location>
</feature>
<dbReference type="GO" id="GO:0003886">
    <property type="term" value="F:DNA (cytosine-5-)-methyltransferase activity"/>
    <property type="evidence" value="ECO:0007669"/>
    <property type="project" value="UniProtKB-EC"/>
</dbReference>
<comment type="catalytic activity">
    <reaction evidence="6">
        <text>a 2'-deoxycytidine in DNA + S-adenosyl-L-methionine = a 5-methyl-2'-deoxycytidine in DNA + S-adenosyl-L-homocysteine + H(+)</text>
        <dbReference type="Rhea" id="RHEA:13681"/>
        <dbReference type="Rhea" id="RHEA-COMP:11369"/>
        <dbReference type="Rhea" id="RHEA-COMP:11370"/>
        <dbReference type="ChEBI" id="CHEBI:15378"/>
        <dbReference type="ChEBI" id="CHEBI:57856"/>
        <dbReference type="ChEBI" id="CHEBI:59789"/>
        <dbReference type="ChEBI" id="CHEBI:85452"/>
        <dbReference type="ChEBI" id="CHEBI:85454"/>
        <dbReference type="EC" id="2.1.1.37"/>
    </reaction>
</comment>
<evidence type="ECO:0000256" key="2">
    <source>
        <dbReference type="ARBA" id="ARBA00022603"/>
    </source>
</evidence>
<evidence type="ECO:0000256" key="4">
    <source>
        <dbReference type="ARBA" id="ARBA00022691"/>
    </source>
</evidence>
<keyword evidence="3 7" id="KW-0808">Transferase</keyword>
<dbReference type="AlphaFoldDB" id="U2QMZ0"/>
<keyword evidence="5" id="KW-0680">Restriction system</keyword>
<feature type="region of interest" description="Disordered" evidence="8">
    <location>
        <begin position="325"/>
        <end position="345"/>
    </location>
</feature>
<proteinExistence type="inferred from homology"/>
<evidence type="ECO:0000313" key="10">
    <source>
        <dbReference type="Proteomes" id="UP000016648"/>
    </source>
</evidence>
<feature type="compositionally biased region" description="Acidic residues" evidence="8">
    <location>
        <begin position="387"/>
        <end position="404"/>
    </location>
</feature>
<name>U2QMZ0_9BACT</name>
<dbReference type="PATRIC" id="fig|1115809.3.peg.252"/>
<evidence type="ECO:0000313" key="9">
    <source>
        <dbReference type="EMBL" id="ERK40157.1"/>
    </source>
</evidence>
<dbReference type="Pfam" id="PF00145">
    <property type="entry name" value="DNA_methylase"/>
    <property type="match status" value="1"/>
</dbReference>
<evidence type="ECO:0000256" key="3">
    <source>
        <dbReference type="ARBA" id="ARBA00022679"/>
    </source>
</evidence>
<dbReference type="GO" id="GO:0009307">
    <property type="term" value="P:DNA restriction-modification system"/>
    <property type="evidence" value="ECO:0007669"/>
    <property type="project" value="UniProtKB-KW"/>
</dbReference>
<reference evidence="9 10" key="1">
    <citation type="submission" date="2013-08" db="EMBL/GenBank/DDBJ databases">
        <authorList>
            <person name="Durkin A.S."/>
            <person name="Haft D.R."/>
            <person name="McCorrison J."/>
            <person name="Torralba M."/>
            <person name="Gillis M."/>
            <person name="Haft D.H."/>
            <person name="Methe B."/>
            <person name="Sutton G."/>
            <person name="Nelson K.E."/>
        </authorList>
    </citation>
    <scope>NUCLEOTIDE SEQUENCE [LARGE SCALE GENOMIC DNA]</scope>
    <source>
        <strain evidence="9 10">F0067</strain>
    </source>
</reference>
<keyword evidence="10" id="KW-1185">Reference proteome</keyword>
<dbReference type="InterPro" id="IPR018117">
    <property type="entry name" value="C5_DNA_meth_AS"/>
</dbReference>
<protein>
    <recommendedName>
        <fullName evidence="1">DNA (cytosine-5-)-methyltransferase</fullName>
        <ecNumber evidence="1">2.1.1.37</ecNumber>
    </recommendedName>
</protein>
<dbReference type="PROSITE" id="PS00094">
    <property type="entry name" value="C5_MTASE_1"/>
    <property type="match status" value="1"/>
</dbReference>
<accession>U2QMZ0</accession>
<dbReference type="RefSeq" id="WP_021588655.1">
    <property type="nucleotide sequence ID" value="NZ_AWEY01000007.1"/>
</dbReference>
<evidence type="ECO:0000256" key="8">
    <source>
        <dbReference type="SAM" id="MobiDB-lite"/>
    </source>
</evidence>
<dbReference type="Proteomes" id="UP000016648">
    <property type="component" value="Unassembled WGS sequence"/>
</dbReference>
<keyword evidence="2 7" id="KW-0489">Methyltransferase</keyword>
<dbReference type="EMBL" id="AWEY01000007">
    <property type="protein sequence ID" value="ERK40157.1"/>
    <property type="molecule type" value="Genomic_DNA"/>
</dbReference>
<comment type="caution">
    <text evidence="9">The sequence shown here is derived from an EMBL/GenBank/DDBJ whole genome shotgun (WGS) entry which is preliminary data.</text>
</comment>
<organism evidence="9 10">
    <name type="scientific">Segatella baroniae F0067</name>
    <dbReference type="NCBI Taxonomy" id="1115809"/>
    <lineage>
        <taxon>Bacteria</taxon>
        <taxon>Pseudomonadati</taxon>
        <taxon>Bacteroidota</taxon>
        <taxon>Bacteroidia</taxon>
        <taxon>Bacteroidales</taxon>
        <taxon>Prevotellaceae</taxon>
        <taxon>Segatella</taxon>
    </lineage>
</organism>
<dbReference type="InterPro" id="IPR050750">
    <property type="entry name" value="C5-MTase"/>
</dbReference>
<dbReference type="InterPro" id="IPR029063">
    <property type="entry name" value="SAM-dependent_MTases_sf"/>
</dbReference>
<feature type="region of interest" description="Disordered" evidence="8">
    <location>
        <begin position="363"/>
        <end position="413"/>
    </location>
</feature>
<dbReference type="Gene3D" id="3.40.50.150">
    <property type="entry name" value="Vaccinia Virus protein VP39"/>
    <property type="match status" value="1"/>
</dbReference>
<dbReference type="InterPro" id="IPR001525">
    <property type="entry name" value="C5_MeTfrase"/>
</dbReference>
<keyword evidence="4 7" id="KW-0949">S-adenosyl-L-methionine</keyword>
<evidence type="ECO:0000256" key="6">
    <source>
        <dbReference type="ARBA" id="ARBA00047422"/>
    </source>
</evidence>
<gene>
    <name evidence="9" type="primary">dcm_1</name>
    <name evidence="9" type="ORF">HMPREF9135_0432</name>
</gene>
<comment type="similarity">
    <text evidence="7">Belongs to the class I-like SAM-binding methyltransferase superfamily. C5-methyltransferase family.</text>
</comment>
<evidence type="ECO:0000256" key="1">
    <source>
        <dbReference type="ARBA" id="ARBA00011975"/>
    </source>
</evidence>
<feature type="region of interest" description="Disordered" evidence="8">
    <location>
        <begin position="268"/>
        <end position="295"/>
    </location>
</feature>
<sequence>MNRIITHASLFSGIGAPELAAFWLGWQNVFHCEISDFCNTILNYWYPNSIGYENIKTTDFSKWQGKIDVLTGGFPCQPFSSAGQRLGANDDRYLWPEMLRAIRQVQPTFVIGENVAGILSMVQPCEAVKVGITTSLFGENDDIYRKKQQFVVETVCADLESEGYAVQPLVVPACSVGAPHQRDRVWFVARRNVPTPSADTMHDGVLRRSRINESQGNAQRIQERNEIQHSAESDSVLRYVANSCNTGTESVREWQTEVLSAGTAANATGIGDTTRQESAETTCEGREYNGKPKEWRATSERTDGLHQLSWNPSHSQCCRGYELDNQVQPEQPDGDRAHSNGTQWNAADSMRSGFQEARGKFQTERIAGNVQQDRLAVDSSGERRQEVDDDDGQPEGTQENENESGAEQLGGADCPQGWWRNFPTIAPVCRGNDGLPFDVSRLAIPFIQWRQEAIKALGNSMVPQVVLELFKAIEQELA</sequence>
<dbReference type="PANTHER" id="PTHR46098:SF1">
    <property type="entry name" value="TRNA (CYTOSINE(38)-C(5))-METHYLTRANSFERASE"/>
    <property type="match status" value="1"/>
</dbReference>
<evidence type="ECO:0000256" key="5">
    <source>
        <dbReference type="ARBA" id="ARBA00022747"/>
    </source>
</evidence>
<dbReference type="GO" id="GO:0032259">
    <property type="term" value="P:methylation"/>
    <property type="evidence" value="ECO:0007669"/>
    <property type="project" value="UniProtKB-KW"/>
</dbReference>
<dbReference type="PRINTS" id="PR00105">
    <property type="entry name" value="C5METTRFRASE"/>
</dbReference>
<dbReference type="SUPFAM" id="SSF53335">
    <property type="entry name" value="S-adenosyl-L-methionine-dependent methyltransferases"/>
    <property type="match status" value="1"/>
</dbReference>